<dbReference type="GO" id="GO:0007165">
    <property type="term" value="P:signal transduction"/>
    <property type="evidence" value="ECO:0007669"/>
    <property type="project" value="InterPro"/>
</dbReference>
<dbReference type="Pfam" id="PF13676">
    <property type="entry name" value="TIR_2"/>
    <property type="match status" value="1"/>
</dbReference>
<organism evidence="2">
    <name type="scientific">Xenorhabdus bovienii str. oregonense</name>
    <dbReference type="NCBI Taxonomy" id="1398202"/>
    <lineage>
        <taxon>Bacteria</taxon>
        <taxon>Pseudomonadati</taxon>
        <taxon>Pseudomonadota</taxon>
        <taxon>Gammaproteobacteria</taxon>
        <taxon>Enterobacterales</taxon>
        <taxon>Morganellaceae</taxon>
        <taxon>Xenorhabdus</taxon>
    </lineage>
</organism>
<dbReference type="EMBL" id="CBSX010000059">
    <property type="protein sequence ID" value="CDH04890.1"/>
    <property type="molecule type" value="Genomic_DNA"/>
</dbReference>
<dbReference type="PROSITE" id="PS50104">
    <property type="entry name" value="TIR"/>
    <property type="match status" value="1"/>
</dbReference>
<accession>A0A077P1F8</accession>
<evidence type="ECO:0000313" key="2">
    <source>
        <dbReference type="EMBL" id="CDH04890.1"/>
    </source>
</evidence>
<dbReference type="AlphaFoldDB" id="A0A077P1F8"/>
<name>A0A077P1F8_XENBV</name>
<gene>
    <name evidence="2" type="ORF">XBO1_1510019</name>
</gene>
<dbReference type="Gene3D" id="3.40.50.10140">
    <property type="entry name" value="Toll/interleukin-1 receptor homology (TIR) domain"/>
    <property type="match status" value="1"/>
</dbReference>
<protein>
    <recommendedName>
        <fullName evidence="1">TIR domain-containing protein</fullName>
    </recommendedName>
</protein>
<comment type="caution">
    <text evidence="2">The sequence shown here is derived from an EMBL/GenBank/DDBJ whole genome shotgun (WGS) entry which is preliminary data.</text>
</comment>
<reference evidence="2" key="1">
    <citation type="submission" date="2013-07" db="EMBL/GenBank/DDBJ databases">
        <title>Sub-species coevolution in mutualistic symbiosis.</title>
        <authorList>
            <person name="Murfin K."/>
            <person name="Klassen J."/>
            <person name="Lee M."/>
            <person name="Forst S."/>
            <person name="Stock P."/>
            <person name="Goodrich-Blair H."/>
        </authorList>
    </citation>
    <scope>NUCLEOTIDE SEQUENCE [LARGE SCALE GENOMIC DNA]</scope>
    <source>
        <strain evidence="2">Oregonense</strain>
    </source>
</reference>
<dbReference type="SUPFAM" id="SSF52200">
    <property type="entry name" value="Toll/Interleukin receptor TIR domain"/>
    <property type="match status" value="1"/>
</dbReference>
<evidence type="ECO:0000259" key="1">
    <source>
        <dbReference type="PROSITE" id="PS50104"/>
    </source>
</evidence>
<dbReference type="HOGENOM" id="CLU_696098_0_0_6"/>
<dbReference type="InterPro" id="IPR000157">
    <property type="entry name" value="TIR_dom"/>
</dbReference>
<sequence length="402" mass="46038">MPDMTELNLAKPFLVIYIVWHPAFGDGAVLAEVLRGHFRRELYQNVVGGAGLSVIFRSVPLPETGKPLAIDFSESETTAVIVLAESNMAYDPEWKAWLHELSAQTLNAGLGTHLFPVAIESEGLSIGLEEQAIRWDLWLQSIDSNMADMQIQLLSVLTYEFCRMLRHYLEHLKQPDKNEDELLQYLRKVQIFLSHSKHDADRDGERIARLVRDQLHCGHGLSSFFDVHDIPAGLRFHEVLLKQVAQSAVVAIHTDSYSSREWCRREIIEAKRHRVPLVVANCINELDERSFPYMGNVPIVRMEPQQADRIHIIIARLLDEILKDFLWRCRVQLVDSERPDVYFIPRVPELISLAGLPSPENGPILIIYPDPPLSAEEERLFEEIKPEIKLRSFTEWLAEGTT</sequence>
<proteinExistence type="predicted"/>
<dbReference type="Proteomes" id="UP000028483">
    <property type="component" value="Unassembled WGS sequence"/>
</dbReference>
<feature type="domain" description="TIR" evidence="1">
    <location>
        <begin position="187"/>
        <end position="321"/>
    </location>
</feature>
<dbReference type="InterPro" id="IPR035897">
    <property type="entry name" value="Toll_tir_struct_dom_sf"/>
</dbReference>